<reference evidence="1 2" key="1">
    <citation type="journal article" date="2023" name="Nucleic Acids Res.">
        <title>The hologenome of Daphnia magna reveals possible DNA methylation and microbiome-mediated evolution of the host genome.</title>
        <authorList>
            <person name="Chaturvedi A."/>
            <person name="Li X."/>
            <person name="Dhandapani V."/>
            <person name="Marshall H."/>
            <person name="Kissane S."/>
            <person name="Cuenca-Cambronero M."/>
            <person name="Asole G."/>
            <person name="Calvet F."/>
            <person name="Ruiz-Romero M."/>
            <person name="Marangio P."/>
            <person name="Guigo R."/>
            <person name="Rago D."/>
            <person name="Mirbahai L."/>
            <person name="Eastwood N."/>
            <person name="Colbourne J.K."/>
            <person name="Zhou J."/>
            <person name="Mallon E."/>
            <person name="Orsini L."/>
        </authorList>
    </citation>
    <scope>NUCLEOTIDE SEQUENCE [LARGE SCALE GENOMIC DNA]</scope>
    <source>
        <strain evidence="1">LRV0_1</strain>
    </source>
</reference>
<proteinExistence type="predicted"/>
<comment type="caution">
    <text evidence="1">The sequence shown here is derived from an EMBL/GenBank/DDBJ whole genome shotgun (WGS) entry which is preliminary data.</text>
</comment>
<evidence type="ECO:0000313" key="1">
    <source>
        <dbReference type="EMBL" id="KAK4009780.1"/>
    </source>
</evidence>
<dbReference type="EMBL" id="JAOYFB010000003">
    <property type="protein sequence ID" value="KAK4009780.1"/>
    <property type="molecule type" value="Genomic_DNA"/>
</dbReference>
<name>A0ABQ9ZA82_9CRUS</name>
<dbReference type="Proteomes" id="UP001234178">
    <property type="component" value="Unassembled WGS sequence"/>
</dbReference>
<protein>
    <submittedName>
        <fullName evidence="1">Uncharacterized protein</fullName>
    </submittedName>
</protein>
<sequence>MVRYAASRRSARLMIRERRPRPIFVFFELRDSIGGKIDLAFMQEFSKFEMGLRSVLRFVKKNNFFDKLDNSVGVIFYRRYNPFDPIIFHGVRTYAKQLISRENSKRNGVQIGSYRGRIVREKAMQSRANKLQPNKLLELLSGKR</sequence>
<accession>A0ABQ9ZA82</accession>
<keyword evidence="2" id="KW-1185">Reference proteome</keyword>
<evidence type="ECO:0000313" key="2">
    <source>
        <dbReference type="Proteomes" id="UP001234178"/>
    </source>
</evidence>
<gene>
    <name evidence="1" type="ORF">OUZ56_018928</name>
</gene>
<organism evidence="1 2">
    <name type="scientific">Daphnia magna</name>
    <dbReference type="NCBI Taxonomy" id="35525"/>
    <lineage>
        <taxon>Eukaryota</taxon>
        <taxon>Metazoa</taxon>
        <taxon>Ecdysozoa</taxon>
        <taxon>Arthropoda</taxon>
        <taxon>Crustacea</taxon>
        <taxon>Branchiopoda</taxon>
        <taxon>Diplostraca</taxon>
        <taxon>Cladocera</taxon>
        <taxon>Anomopoda</taxon>
        <taxon>Daphniidae</taxon>
        <taxon>Daphnia</taxon>
    </lineage>
</organism>